<name>A0A976NZW4_BRELC</name>
<dbReference type="GeneID" id="94347403"/>
<organism evidence="1 2">
    <name type="scientific">Bremia lactucae</name>
    <name type="common">Lettuce downy mildew</name>
    <dbReference type="NCBI Taxonomy" id="4779"/>
    <lineage>
        <taxon>Eukaryota</taxon>
        <taxon>Sar</taxon>
        <taxon>Stramenopiles</taxon>
        <taxon>Oomycota</taxon>
        <taxon>Peronosporomycetes</taxon>
        <taxon>Peronosporales</taxon>
        <taxon>Peronosporaceae</taxon>
        <taxon>Bremia</taxon>
    </lineage>
</organism>
<dbReference type="KEGG" id="blac:94347403"/>
<accession>A0A976NZW4</accession>
<evidence type="ECO:0000313" key="1">
    <source>
        <dbReference type="EMBL" id="TDH73990.1"/>
    </source>
</evidence>
<protein>
    <submittedName>
        <fullName evidence="1">Uncharacterized protein</fullName>
    </submittedName>
</protein>
<gene>
    <name evidence="1" type="ORF">CCR75_003638</name>
</gene>
<dbReference type="EMBL" id="SHOA02000018">
    <property type="protein sequence ID" value="TDH73990.1"/>
    <property type="molecule type" value="Genomic_DNA"/>
</dbReference>
<dbReference type="Proteomes" id="UP000294530">
    <property type="component" value="Unassembled WGS sequence"/>
</dbReference>
<dbReference type="RefSeq" id="XP_067823488.1">
    <property type="nucleotide sequence ID" value="XM_067961732.1"/>
</dbReference>
<comment type="caution">
    <text evidence="1">The sequence shown here is derived from an EMBL/GenBank/DDBJ whole genome shotgun (WGS) entry which is preliminary data.</text>
</comment>
<evidence type="ECO:0000313" key="2">
    <source>
        <dbReference type="Proteomes" id="UP000294530"/>
    </source>
</evidence>
<sequence>METARAILQYQHMGREWWGYAVKTALFISSIECQTLHKRRDSIRSVYWSIAVIMDVNTPVCVSGPIWNHASNKYPLRSATNCTAERTPRLWKPHVLYSNTSIWSENGGEMR</sequence>
<proteinExistence type="predicted"/>
<reference evidence="1 2" key="1">
    <citation type="journal article" date="2021" name="Genome Biol.">
        <title>AFLAP: assembly-free linkage analysis pipeline using k-mers from genome sequencing data.</title>
        <authorList>
            <person name="Fletcher K."/>
            <person name="Zhang L."/>
            <person name="Gil J."/>
            <person name="Han R."/>
            <person name="Cavanaugh K."/>
            <person name="Michelmore R."/>
        </authorList>
    </citation>
    <scope>NUCLEOTIDE SEQUENCE [LARGE SCALE GENOMIC DNA]</scope>
    <source>
        <strain evidence="1 2">SF5</strain>
    </source>
</reference>
<keyword evidence="2" id="KW-1185">Reference proteome</keyword>
<dbReference type="AlphaFoldDB" id="A0A976NZW4"/>